<evidence type="ECO:0000313" key="3">
    <source>
        <dbReference type="Proteomes" id="UP000053660"/>
    </source>
</evidence>
<feature type="non-terminal residue" evidence="2">
    <location>
        <position position="1"/>
    </location>
</feature>
<protein>
    <recommendedName>
        <fullName evidence="1">Synergin gamma C-terminal domain-containing protein</fullName>
    </recommendedName>
</protein>
<dbReference type="Proteomes" id="UP000053660">
    <property type="component" value="Unassembled WGS sequence"/>
</dbReference>
<dbReference type="OrthoDB" id="5832380at2759"/>
<dbReference type="InterPro" id="IPR059024">
    <property type="entry name" value="SYNRG_C"/>
</dbReference>
<keyword evidence="3" id="KW-1185">Reference proteome</keyword>
<feature type="domain" description="Synergin gamma C-terminal" evidence="1">
    <location>
        <begin position="1"/>
        <end position="80"/>
    </location>
</feature>
<evidence type="ECO:0000313" key="2">
    <source>
        <dbReference type="EMBL" id="KHJ77062.1"/>
    </source>
</evidence>
<dbReference type="AlphaFoldDB" id="A0A0B1S0S0"/>
<sequence>KIITAAVEIFNTADNLLGAATDDVLKEIAQTERGDGYLRCLNRLYFVVCRVERSASVDLPQRYLDDIAKCGKIWKRLSSFIVGPPEEDDCSNKAEKKCAICYQPTSNAVYFGGQSYHSECANLWVNDVNSMLPNMHLIS</sequence>
<name>A0A0B1S0S0_OESDE</name>
<dbReference type="PANTHER" id="PTHR15463">
    <property type="entry name" value="AP1 GAMMA SUBUNIT BINDING PROTEIN 1"/>
    <property type="match status" value="1"/>
</dbReference>
<gene>
    <name evidence="2" type="ORF">OESDEN_23318</name>
</gene>
<dbReference type="PANTHER" id="PTHR15463:SF2">
    <property type="entry name" value="SYNERGIN GAMMA"/>
    <property type="match status" value="1"/>
</dbReference>
<proteinExistence type="predicted"/>
<dbReference type="GO" id="GO:0030130">
    <property type="term" value="C:clathrin coat of trans-Golgi network vesicle"/>
    <property type="evidence" value="ECO:0007669"/>
    <property type="project" value="TreeGrafter"/>
</dbReference>
<organism evidence="2 3">
    <name type="scientific">Oesophagostomum dentatum</name>
    <name type="common">Nodular worm</name>
    <dbReference type="NCBI Taxonomy" id="61180"/>
    <lineage>
        <taxon>Eukaryota</taxon>
        <taxon>Metazoa</taxon>
        <taxon>Ecdysozoa</taxon>
        <taxon>Nematoda</taxon>
        <taxon>Chromadorea</taxon>
        <taxon>Rhabditida</taxon>
        <taxon>Rhabditina</taxon>
        <taxon>Rhabditomorpha</taxon>
        <taxon>Strongyloidea</taxon>
        <taxon>Strongylidae</taxon>
        <taxon>Oesophagostomum</taxon>
    </lineage>
</organism>
<dbReference type="EMBL" id="KN611136">
    <property type="protein sequence ID" value="KHJ77062.1"/>
    <property type="molecule type" value="Genomic_DNA"/>
</dbReference>
<evidence type="ECO:0000259" key="1">
    <source>
        <dbReference type="Pfam" id="PF25999"/>
    </source>
</evidence>
<dbReference type="InterPro" id="IPR039656">
    <property type="entry name" value="SYNRG"/>
</dbReference>
<feature type="domain" description="Synergin gamma C-terminal" evidence="1">
    <location>
        <begin position="89"/>
        <end position="134"/>
    </location>
</feature>
<accession>A0A0B1S0S0</accession>
<reference evidence="2 3" key="1">
    <citation type="submission" date="2014-03" db="EMBL/GenBank/DDBJ databases">
        <title>Draft genome of the hookworm Oesophagostomum dentatum.</title>
        <authorList>
            <person name="Mitreva M."/>
        </authorList>
    </citation>
    <scope>NUCLEOTIDE SEQUENCE [LARGE SCALE GENOMIC DNA]</scope>
    <source>
        <strain evidence="2 3">OD-Hann</strain>
    </source>
</reference>
<dbReference type="Pfam" id="PF25999">
    <property type="entry name" value="SYNRG_C"/>
    <property type="match status" value="2"/>
</dbReference>